<dbReference type="Proteomes" id="UP001201812">
    <property type="component" value="Unassembled WGS sequence"/>
</dbReference>
<organism evidence="1 2">
    <name type="scientific">Ditylenchus destructor</name>
    <dbReference type="NCBI Taxonomy" id="166010"/>
    <lineage>
        <taxon>Eukaryota</taxon>
        <taxon>Metazoa</taxon>
        <taxon>Ecdysozoa</taxon>
        <taxon>Nematoda</taxon>
        <taxon>Chromadorea</taxon>
        <taxon>Rhabditida</taxon>
        <taxon>Tylenchina</taxon>
        <taxon>Tylenchomorpha</taxon>
        <taxon>Sphaerularioidea</taxon>
        <taxon>Anguinidae</taxon>
        <taxon>Anguininae</taxon>
        <taxon>Ditylenchus</taxon>
    </lineage>
</organism>
<gene>
    <name evidence="1" type="ORF">DdX_12892</name>
</gene>
<dbReference type="AlphaFoldDB" id="A0AAD4MXV8"/>
<evidence type="ECO:0000313" key="2">
    <source>
        <dbReference type="Proteomes" id="UP001201812"/>
    </source>
</evidence>
<comment type="caution">
    <text evidence="1">The sequence shown here is derived from an EMBL/GenBank/DDBJ whole genome shotgun (WGS) entry which is preliminary data.</text>
</comment>
<reference evidence="1" key="1">
    <citation type="submission" date="2022-01" db="EMBL/GenBank/DDBJ databases">
        <title>Genome Sequence Resource for Two Populations of Ditylenchus destructor, the Migratory Endoparasitic Phytonematode.</title>
        <authorList>
            <person name="Zhang H."/>
            <person name="Lin R."/>
            <person name="Xie B."/>
        </authorList>
    </citation>
    <scope>NUCLEOTIDE SEQUENCE</scope>
    <source>
        <strain evidence="1">BazhouSP</strain>
    </source>
</reference>
<sequence length="98" mass="10519">MLQFLKAPQLLQRQQLLQLVVHNGAVGLSVVSARIPAELAVDRTVNNSTSTIICNIIPCRYPRLSCCPPYRAMGSNGSIICGPQPLQPTEAPSNCSST</sequence>
<evidence type="ECO:0000313" key="1">
    <source>
        <dbReference type="EMBL" id="KAI1706682.1"/>
    </source>
</evidence>
<keyword evidence="2" id="KW-1185">Reference proteome</keyword>
<accession>A0AAD4MXV8</accession>
<dbReference type="EMBL" id="JAKKPZ010000046">
    <property type="protein sequence ID" value="KAI1706682.1"/>
    <property type="molecule type" value="Genomic_DNA"/>
</dbReference>
<proteinExistence type="predicted"/>
<name>A0AAD4MXV8_9BILA</name>
<protein>
    <submittedName>
        <fullName evidence="1">Uncharacterized protein</fullName>
    </submittedName>
</protein>